<proteinExistence type="predicted"/>
<dbReference type="InterPro" id="IPR035919">
    <property type="entry name" value="EAL_sf"/>
</dbReference>
<comment type="caution">
    <text evidence="2">The sequence shown here is derived from an EMBL/GenBank/DDBJ whole genome shotgun (WGS) entry which is preliminary data.</text>
</comment>
<dbReference type="Pfam" id="PF00563">
    <property type="entry name" value="EAL"/>
    <property type="match status" value="1"/>
</dbReference>
<feature type="non-terminal residue" evidence="2">
    <location>
        <position position="1"/>
    </location>
</feature>
<sequence length="246" mass="27818">VDLKTGKISGAEALLRWHHPQRGIIKPDKFIPIAEETGLIIPIGEWVLQAACKQTKIWQDAGFHCLRVAVNLSGRQFSQIDLSQKILQILRETGFHPQHIDLELTESMLVSNTEVAIRRLKTLKSLGMQIAVDDFGTGYSSLSYLQEFPFDILKIDRCFVRNITANPHNAAITEAIIQIAKTLELKLIAEGVETEAELNFVCRHNCDLMQGYLFSEPVPPQEFEKLLFSGKNLQFSPKQDHEAKVR</sequence>
<dbReference type="InterPro" id="IPR001633">
    <property type="entry name" value="EAL_dom"/>
</dbReference>
<dbReference type="InterPro" id="IPR050706">
    <property type="entry name" value="Cyclic-di-GMP_PDE-like"/>
</dbReference>
<dbReference type="CDD" id="cd01948">
    <property type="entry name" value="EAL"/>
    <property type="match status" value="1"/>
</dbReference>
<dbReference type="AlphaFoldDB" id="A0A6B3NGR5"/>
<organism evidence="2">
    <name type="scientific">Symploca sp. SIO1C4</name>
    <dbReference type="NCBI Taxonomy" id="2607765"/>
    <lineage>
        <taxon>Bacteria</taxon>
        <taxon>Bacillati</taxon>
        <taxon>Cyanobacteriota</taxon>
        <taxon>Cyanophyceae</taxon>
        <taxon>Coleofasciculales</taxon>
        <taxon>Coleofasciculaceae</taxon>
        <taxon>Symploca</taxon>
    </lineage>
</organism>
<dbReference type="EMBL" id="JAAHFQ010000669">
    <property type="protein sequence ID" value="NER30897.1"/>
    <property type="molecule type" value="Genomic_DNA"/>
</dbReference>
<evidence type="ECO:0000259" key="1">
    <source>
        <dbReference type="PROSITE" id="PS50883"/>
    </source>
</evidence>
<evidence type="ECO:0000313" key="2">
    <source>
        <dbReference type="EMBL" id="NER30897.1"/>
    </source>
</evidence>
<dbReference type="FunFam" id="3.20.20.450:FF:000001">
    <property type="entry name" value="Cyclic di-GMP phosphodiesterase yahA"/>
    <property type="match status" value="1"/>
</dbReference>
<accession>A0A6B3NGR5</accession>
<dbReference type="Gene3D" id="3.20.20.450">
    <property type="entry name" value="EAL domain"/>
    <property type="match status" value="1"/>
</dbReference>
<dbReference type="PANTHER" id="PTHR33121">
    <property type="entry name" value="CYCLIC DI-GMP PHOSPHODIESTERASE PDEF"/>
    <property type="match status" value="1"/>
</dbReference>
<protein>
    <submittedName>
        <fullName evidence="2">EAL domain-containing protein</fullName>
    </submittedName>
</protein>
<name>A0A6B3NGR5_9CYAN</name>
<reference evidence="2" key="1">
    <citation type="submission" date="2019-11" db="EMBL/GenBank/DDBJ databases">
        <title>Genomic insights into an expanded diversity of filamentous marine cyanobacteria reveals the extraordinary biosynthetic potential of Moorea and Okeania.</title>
        <authorList>
            <person name="Ferreira Leao T."/>
            <person name="Wang M."/>
            <person name="Moss N."/>
            <person name="Da Silva R."/>
            <person name="Sanders J."/>
            <person name="Nurk S."/>
            <person name="Gurevich A."/>
            <person name="Humphrey G."/>
            <person name="Reher R."/>
            <person name="Zhu Q."/>
            <person name="Belda-Ferre P."/>
            <person name="Glukhov E."/>
            <person name="Rex R."/>
            <person name="Dorrestein P.C."/>
            <person name="Knight R."/>
            <person name="Pevzner P."/>
            <person name="Gerwick W.H."/>
            <person name="Gerwick L."/>
        </authorList>
    </citation>
    <scope>NUCLEOTIDE SEQUENCE</scope>
    <source>
        <strain evidence="2">SIO1C4</strain>
    </source>
</reference>
<dbReference type="PANTHER" id="PTHR33121:SF70">
    <property type="entry name" value="SIGNALING PROTEIN YKOW"/>
    <property type="match status" value="1"/>
</dbReference>
<dbReference type="PROSITE" id="PS50883">
    <property type="entry name" value="EAL"/>
    <property type="match status" value="1"/>
</dbReference>
<dbReference type="GO" id="GO:0071111">
    <property type="term" value="F:cyclic-guanylate-specific phosphodiesterase activity"/>
    <property type="evidence" value="ECO:0007669"/>
    <property type="project" value="InterPro"/>
</dbReference>
<feature type="domain" description="EAL" evidence="1">
    <location>
        <begin position="1"/>
        <end position="231"/>
    </location>
</feature>
<dbReference type="SMART" id="SM00052">
    <property type="entry name" value="EAL"/>
    <property type="match status" value="1"/>
</dbReference>
<gene>
    <name evidence="2" type="ORF">F6J89_25575</name>
</gene>
<dbReference type="SUPFAM" id="SSF141868">
    <property type="entry name" value="EAL domain-like"/>
    <property type="match status" value="1"/>
</dbReference>